<sequence>MWGGRGEAERIPVEKLFLLWLLHTTPPFGTTKGAWCVLVNYDKLMEDSRAELERMSTHLGLPRDEAPVLAFERDFLGGGPQHTRFESGDLSNANAIERHVSAMFGVLESAVQINDQAFERRAQPVIAQAQADLDDIALFLRLECQLEQGIAVLTTEAAAHPGEIETRQQCIDTQQQHIDVLASEVRDWQARAELAAAAEAELRAELVIANDAQCVSAESVESRDRIIAVYEAESAERRMALERAESTVREILRSKSWRITKPLRFLVRLASARK</sequence>
<dbReference type="RefSeq" id="WP_155294422.1">
    <property type="nucleotide sequence ID" value="NZ_KN150854.1"/>
</dbReference>
<evidence type="ECO:0000313" key="2">
    <source>
        <dbReference type="Proteomes" id="UP000029575"/>
    </source>
</evidence>
<organism evidence="1 2">
    <name type="scientific">Burkholderia cepacia</name>
    <name type="common">Pseudomonas cepacia</name>
    <dbReference type="NCBI Taxonomy" id="292"/>
    <lineage>
        <taxon>Bacteria</taxon>
        <taxon>Pseudomonadati</taxon>
        <taxon>Pseudomonadota</taxon>
        <taxon>Betaproteobacteria</taxon>
        <taxon>Burkholderiales</taxon>
        <taxon>Burkholderiaceae</taxon>
        <taxon>Burkholderia</taxon>
        <taxon>Burkholderia cepacia complex</taxon>
    </lineage>
</organism>
<name>A0AA88Z125_BURCE</name>
<accession>A0AA88Z125</accession>
<dbReference type="Proteomes" id="UP000029575">
    <property type="component" value="Unassembled WGS sequence"/>
</dbReference>
<gene>
    <name evidence="1" type="ORF">DM43_2708</name>
</gene>
<reference evidence="1 2" key="1">
    <citation type="submission" date="2014-06" db="EMBL/GenBank/DDBJ databases">
        <authorList>
            <person name="Bishop-Lilly K.A."/>
            <person name="Broomall S.M."/>
            <person name="Chain P.S."/>
            <person name="Chertkov O."/>
            <person name="Coyne S.R."/>
            <person name="Daligault H.E."/>
            <person name="Davenport K.W."/>
            <person name="Erkkila T."/>
            <person name="Frey K.G."/>
            <person name="Gibbons H.S."/>
            <person name="Gu W."/>
            <person name="Jaissle J."/>
            <person name="Johnson S.L."/>
            <person name="Koroleva G.I."/>
            <person name="Ladner J.T."/>
            <person name="Lo C.-C."/>
            <person name="Minogue T.D."/>
            <person name="Munk C."/>
            <person name="Palacios G.F."/>
            <person name="Redden C.L."/>
            <person name="Rosenzweig C.N."/>
            <person name="Scholz M.B."/>
            <person name="Teshima H."/>
            <person name="Xu Y."/>
        </authorList>
    </citation>
    <scope>NUCLEOTIDE SEQUENCE [LARGE SCALE GENOMIC DNA]</scope>
    <source>
        <strain evidence="1 2">DWS 37UF10B-2</strain>
    </source>
</reference>
<proteinExistence type="predicted"/>
<dbReference type="AlphaFoldDB" id="A0AA88Z125"/>
<dbReference type="EMBL" id="JPGD01000005">
    <property type="protein sequence ID" value="KGB98476.1"/>
    <property type="molecule type" value="Genomic_DNA"/>
</dbReference>
<protein>
    <submittedName>
        <fullName evidence="1">Uncharacterized protein</fullName>
    </submittedName>
</protein>
<evidence type="ECO:0000313" key="1">
    <source>
        <dbReference type="EMBL" id="KGB98476.1"/>
    </source>
</evidence>
<comment type="caution">
    <text evidence="1">The sequence shown here is derived from an EMBL/GenBank/DDBJ whole genome shotgun (WGS) entry which is preliminary data.</text>
</comment>